<dbReference type="Proteomes" id="UP000198238">
    <property type="component" value="Chromosome"/>
</dbReference>
<dbReference type="GO" id="GO:0005829">
    <property type="term" value="C:cytosol"/>
    <property type="evidence" value="ECO:0007669"/>
    <property type="project" value="TreeGrafter"/>
</dbReference>
<dbReference type="Pfam" id="PF24859">
    <property type="entry name" value="FdhE_central"/>
    <property type="match status" value="1"/>
</dbReference>
<feature type="domain" description="FdhE C-terminal" evidence="3">
    <location>
        <begin position="228"/>
        <end position="311"/>
    </location>
</feature>
<proteinExistence type="predicted"/>
<evidence type="ECO:0000259" key="2">
    <source>
        <dbReference type="Pfam" id="PF24859"/>
    </source>
</evidence>
<dbReference type="CDD" id="cd16341">
    <property type="entry name" value="FdhE"/>
    <property type="match status" value="1"/>
</dbReference>
<feature type="domain" description="FdhE N-terminal" evidence="1">
    <location>
        <begin position="28"/>
        <end position="182"/>
    </location>
</feature>
<dbReference type="Pfam" id="PF24860">
    <property type="entry name" value="FdhE_C"/>
    <property type="match status" value="1"/>
</dbReference>
<dbReference type="PANTHER" id="PTHR37689:SF1">
    <property type="entry name" value="PROTEIN FDHE"/>
    <property type="match status" value="1"/>
</dbReference>
<organism evidence="4 5">
    <name type="scientific">Neisseria chenwenguii</name>
    <dbReference type="NCBI Taxonomy" id="1853278"/>
    <lineage>
        <taxon>Bacteria</taxon>
        <taxon>Pseudomonadati</taxon>
        <taxon>Pseudomonadota</taxon>
        <taxon>Betaproteobacteria</taxon>
        <taxon>Neisseriales</taxon>
        <taxon>Neisseriaceae</taxon>
        <taxon>Neisseria</taxon>
    </lineage>
</organism>
<evidence type="ECO:0000313" key="4">
    <source>
        <dbReference type="EMBL" id="ASK26479.1"/>
    </source>
</evidence>
<dbReference type="InterPro" id="IPR006452">
    <property type="entry name" value="Formate_DH_accessory"/>
</dbReference>
<accession>A0A220RZ43</accession>
<dbReference type="Pfam" id="PF04216">
    <property type="entry name" value="FdhE_N"/>
    <property type="match status" value="1"/>
</dbReference>
<dbReference type="PANTHER" id="PTHR37689">
    <property type="entry name" value="PROTEIN FDHE"/>
    <property type="match status" value="1"/>
</dbReference>
<dbReference type="GO" id="GO:0008199">
    <property type="term" value="F:ferric iron binding"/>
    <property type="evidence" value="ECO:0007669"/>
    <property type="project" value="TreeGrafter"/>
</dbReference>
<sequence length="315" mass="34625">MPSENNHKERRMNTPVKPAIEKGLFHTPFWLVPEKDVFAARAVRFQELAQAEKSEWRLYLELLAALCNAQAVVAARHDIALPKLNTGETVLPEAFQGNVPSEFFAVFTGLIAEMDGKTNHTAAAELGRLKKLDRSEAEALAQRVLTENTADTDRAAEIWVQAALQIVWTAWAAQLGEDDVPPVEERVLCPCCGTEAVGSVILIRGDLAGFRYMHCPLCNSRWNALRAKCPTCGDAGNVRIWQFDQKATPDLAPAYTAAHAESCKSCHSYRKLYRLDEQQYADPVADDLATLGLDMAVGEEGFGRGGTNPFLLLGA</sequence>
<evidence type="ECO:0000313" key="5">
    <source>
        <dbReference type="Proteomes" id="UP000198238"/>
    </source>
</evidence>
<keyword evidence="5" id="KW-1185">Reference proteome</keyword>
<dbReference type="KEGG" id="nei:BG910_00825"/>
<dbReference type="Gene3D" id="3.90.1670.10">
    <property type="entry name" value="FdhE-like domain"/>
    <property type="match status" value="1"/>
</dbReference>
<feature type="domain" description="FdhE central" evidence="2">
    <location>
        <begin position="188"/>
        <end position="226"/>
    </location>
</feature>
<dbReference type="GO" id="GO:0051604">
    <property type="term" value="P:protein maturation"/>
    <property type="evidence" value="ECO:0007669"/>
    <property type="project" value="TreeGrafter"/>
</dbReference>
<dbReference type="InterPro" id="IPR056796">
    <property type="entry name" value="FdhE_C"/>
</dbReference>
<dbReference type="SUPFAM" id="SSF144020">
    <property type="entry name" value="FdhE-like"/>
    <property type="match status" value="1"/>
</dbReference>
<dbReference type="InterPro" id="IPR056774">
    <property type="entry name" value="FdhE_N"/>
</dbReference>
<name>A0A220RZ43_9NEIS</name>
<dbReference type="AlphaFoldDB" id="A0A220RZ43"/>
<gene>
    <name evidence="4" type="ORF">BG910_00825</name>
</gene>
<dbReference type="EMBL" id="CP022278">
    <property type="protein sequence ID" value="ASK26479.1"/>
    <property type="molecule type" value="Genomic_DNA"/>
</dbReference>
<evidence type="ECO:0000259" key="1">
    <source>
        <dbReference type="Pfam" id="PF04216"/>
    </source>
</evidence>
<protein>
    <submittedName>
        <fullName evidence="4">Uncharacterized protein</fullName>
    </submittedName>
</protein>
<dbReference type="InterPro" id="IPR024064">
    <property type="entry name" value="FdhE-like_sf"/>
</dbReference>
<evidence type="ECO:0000259" key="3">
    <source>
        <dbReference type="Pfam" id="PF24860"/>
    </source>
</evidence>
<reference evidence="4 5" key="1">
    <citation type="submission" date="2017-06" db="EMBL/GenBank/DDBJ databases">
        <title>Neisseria chenwenguii sp. nov., isolated from the intestinal contents of Tibetan Plateau Pika in Yushu, Qinghai Province, China.</title>
        <authorList>
            <person name="Zhang G."/>
        </authorList>
    </citation>
    <scope>NUCLEOTIDE SEQUENCE [LARGE SCALE GENOMIC DNA]</scope>
    <source>
        <strain evidence="4 5">10023</strain>
    </source>
</reference>
<dbReference type="InterPro" id="IPR056797">
    <property type="entry name" value="FdhE_central"/>
</dbReference>